<evidence type="ECO:0000313" key="2">
    <source>
        <dbReference type="EMBL" id="KAF3438209.1"/>
    </source>
</evidence>
<evidence type="ECO:0000313" key="3">
    <source>
        <dbReference type="Proteomes" id="UP000796880"/>
    </source>
</evidence>
<protein>
    <submittedName>
        <fullName evidence="2">Uncharacterized protein</fullName>
    </submittedName>
</protein>
<proteinExistence type="predicted"/>
<sequence length="446" mass="48475">MGGSHSHRGRHWRACLPTTSRAWACWATSAACHGRARAARHGRPAFVRRCNGRPALRGMPWAPSALRACPGAQRAQRLAMGAQRASLRPAHRHGPESCPGLHENRGTGKIGCVAPSPPLPADLADRGPSEIKREGGRDESTQAEFADRGSKATRHLQYPAAAFKSPAAILPAGRNCTSRRLHLPADLTNDARSGRGPHRRSNGRGAMPLLARIRLRGAHHNPNKTVASHTSLFNQAMTNCANQRSSSHQVELLLRHRHRRMTQAFGYLKRVIVTPAAYPLVEFLHFDIREHPRKSHCGASAGPSQCFVLIKWIPLSALSLEVDRSTPEGPEGPLSAASPARWRPASPEQLESSPPTTDGFGSGPRAPSSQSFSRGYGSILPTSLAYIVPSLQVAHLGDLMRYEYDRAVHSGPPDFRGRRATDTTRRGGALPLTLPPTEPLLWWAGC</sequence>
<dbReference type="Proteomes" id="UP000796880">
    <property type="component" value="Unassembled WGS sequence"/>
</dbReference>
<comment type="caution">
    <text evidence="2">The sequence shown here is derived from an EMBL/GenBank/DDBJ whole genome shotgun (WGS) entry which is preliminary data.</text>
</comment>
<feature type="compositionally biased region" description="Basic and acidic residues" evidence="1">
    <location>
        <begin position="123"/>
        <end position="144"/>
    </location>
</feature>
<feature type="compositionally biased region" description="Low complexity" evidence="1">
    <location>
        <begin position="333"/>
        <end position="347"/>
    </location>
</feature>
<reference evidence="2" key="1">
    <citation type="submission" date="2020-03" db="EMBL/GenBank/DDBJ databases">
        <title>A high-quality chromosome-level genome assembly of a woody plant with both climbing and erect habits, Rhamnella rubrinervis.</title>
        <authorList>
            <person name="Lu Z."/>
            <person name="Yang Y."/>
            <person name="Zhu X."/>
            <person name="Sun Y."/>
        </authorList>
    </citation>
    <scope>NUCLEOTIDE SEQUENCE</scope>
    <source>
        <strain evidence="2">BYM</strain>
        <tissue evidence="2">Leaf</tissue>
    </source>
</reference>
<name>A0A8K0E1R8_9ROSA</name>
<accession>A0A8K0E1R8</accession>
<feature type="region of interest" description="Disordered" evidence="1">
    <location>
        <begin position="323"/>
        <end position="373"/>
    </location>
</feature>
<dbReference type="EMBL" id="VOIH02000009">
    <property type="protein sequence ID" value="KAF3438209.1"/>
    <property type="molecule type" value="Genomic_DNA"/>
</dbReference>
<evidence type="ECO:0000256" key="1">
    <source>
        <dbReference type="SAM" id="MobiDB-lite"/>
    </source>
</evidence>
<organism evidence="2 3">
    <name type="scientific">Rhamnella rubrinervis</name>
    <dbReference type="NCBI Taxonomy" id="2594499"/>
    <lineage>
        <taxon>Eukaryota</taxon>
        <taxon>Viridiplantae</taxon>
        <taxon>Streptophyta</taxon>
        <taxon>Embryophyta</taxon>
        <taxon>Tracheophyta</taxon>
        <taxon>Spermatophyta</taxon>
        <taxon>Magnoliopsida</taxon>
        <taxon>eudicotyledons</taxon>
        <taxon>Gunneridae</taxon>
        <taxon>Pentapetalae</taxon>
        <taxon>rosids</taxon>
        <taxon>fabids</taxon>
        <taxon>Rosales</taxon>
        <taxon>Rhamnaceae</taxon>
        <taxon>rhamnoid group</taxon>
        <taxon>Rhamneae</taxon>
        <taxon>Rhamnella</taxon>
    </lineage>
</organism>
<dbReference type="AlphaFoldDB" id="A0A8K0E1R8"/>
<keyword evidence="3" id="KW-1185">Reference proteome</keyword>
<feature type="region of interest" description="Disordered" evidence="1">
    <location>
        <begin position="117"/>
        <end position="144"/>
    </location>
</feature>
<gene>
    <name evidence="2" type="ORF">FNV43_RR20969</name>
</gene>